<dbReference type="PANTHER" id="PTHR12940">
    <property type="entry name" value="ES-2 PROTEIN - RELATED"/>
    <property type="match status" value="1"/>
</dbReference>
<name>A0A9Q9AQA9_9PEZI</name>
<proteinExistence type="inferred from homology"/>
<keyword evidence="3" id="KW-0539">Nucleus</keyword>
<keyword evidence="6" id="KW-1185">Reference proteome</keyword>
<dbReference type="InterPro" id="IPR019148">
    <property type="entry name" value="Nuclear_protein_DGCR14_ESS-2"/>
</dbReference>
<protein>
    <submittedName>
        <fullName evidence="5">Nuclear protein DGCR14/ESS-2</fullName>
    </submittedName>
</protein>
<reference evidence="5" key="1">
    <citation type="submission" date="2022-06" db="EMBL/GenBank/DDBJ databases">
        <title>Complete genome sequences of two strains of the flax pathogen Septoria linicola.</title>
        <authorList>
            <person name="Lapalu N."/>
            <person name="Simon A."/>
            <person name="Demenou B."/>
            <person name="Paumier D."/>
            <person name="Guillot M.-P."/>
            <person name="Gout L."/>
            <person name="Valade R."/>
        </authorList>
    </citation>
    <scope>NUCLEOTIDE SEQUENCE</scope>
    <source>
        <strain evidence="5">SE15195</strain>
    </source>
</reference>
<organism evidence="5 6">
    <name type="scientific">Septoria linicola</name>
    <dbReference type="NCBI Taxonomy" id="215465"/>
    <lineage>
        <taxon>Eukaryota</taxon>
        <taxon>Fungi</taxon>
        <taxon>Dikarya</taxon>
        <taxon>Ascomycota</taxon>
        <taxon>Pezizomycotina</taxon>
        <taxon>Dothideomycetes</taxon>
        <taxon>Dothideomycetidae</taxon>
        <taxon>Mycosphaerellales</taxon>
        <taxon>Mycosphaerellaceae</taxon>
        <taxon>Septoria</taxon>
    </lineage>
</organism>
<dbReference type="AlphaFoldDB" id="A0A9Q9AQA9"/>
<evidence type="ECO:0000256" key="2">
    <source>
        <dbReference type="ARBA" id="ARBA00009072"/>
    </source>
</evidence>
<evidence type="ECO:0000313" key="6">
    <source>
        <dbReference type="Proteomes" id="UP001056384"/>
    </source>
</evidence>
<dbReference type="Proteomes" id="UP001056384">
    <property type="component" value="Chromosome 5"/>
</dbReference>
<dbReference type="PANTHER" id="PTHR12940:SF0">
    <property type="entry name" value="SPLICING FACTOR ESS-2 HOMOLOG"/>
    <property type="match status" value="1"/>
</dbReference>
<dbReference type="EMBL" id="CP099422">
    <property type="protein sequence ID" value="USW53120.1"/>
    <property type="molecule type" value="Genomic_DNA"/>
</dbReference>
<evidence type="ECO:0000256" key="3">
    <source>
        <dbReference type="ARBA" id="ARBA00023242"/>
    </source>
</evidence>
<gene>
    <name evidence="5" type="ORF">Slin15195_G064390</name>
</gene>
<dbReference type="GO" id="GO:0071013">
    <property type="term" value="C:catalytic step 2 spliceosome"/>
    <property type="evidence" value="ECO:0007669"/>
    <property type="project" value="TreeGrafter"/>
</dbReference>
<comment type="subcellular location">
    <subcellularLocation>
        <location evidence="1">Nucleus</location>
    </subcellularLocation>
</comment>
<feature type="region of interest" description="Disordered" evidence="4">
    <location>
        <begin position="1"/>
        <end position="33"/>
    </location>
</feature>
<evidence type="ECO:0000256" key="4">
    <source>
        <dbReference type="SAM" id="MobiDB-lite"/>
    </source>
</evidence>
<comment type="similarity">
    <text evidence="2">Belongs to the ESS2 family.</text>
</comment>
<feature type="region of interest" description="Disordered" evidence="4">
    <location>
        <begin position="417"/>
        <end position="483"/>
    </location>
</feature>
<feature type="region of interest" description="Disordered" evidence="4">
    <location>
        <begin position="92"/>
        <end position="129"/>
    </location>
</feature>
<sequence>MEGSQSQALAKRNSDTALMPPPPATKRQKRPAKVLDEDVYSDALSHIIARDFFPGLVESEAQQDYLQALDSSNREWIRESGRKLTQVMTPLPEGRRRMGTGTSFTPRRSAPVGDTPRGYVGQTPGQTPVDGNHFAPEEEKPEVDVNMSLGAFQAKYTSEDNESFNALLDKQNEKRASRYTFFQHGNKIPTARQIAYREQEQKLIETGQASRALVTTNSAGEQRLALAALRPSQDLDARPASVDSFTDRQGPRNTFMFGPDSVEDQLVTRAQEAEMRSNAPLKAINHGGTRLTGPNGLEAEQLVPPSPSMSAIDAAIAGRPRATDSETGYSGAETPRVNGYAFVDAEPTPSELGLPGADEDADAAEEEAAKLLLPKVEAGGPNPFHIQDHSKREGVHHRLVEKADAGRRKGGRMDQLRSLGITPGRTPTPKFASSASIRKGGMTPAAQALANRIGTPRREGGMFPAPGNPSGSWTPTPRVKQQK</sequence>
<accession>A0A9Q9AQA9</accession>
<evidence type="ECO:0000313" key="5">
    <source>
        <dbReference type="EMBL" id="USW53120.1"/>
    </source>
</evidence>
<dbReference type="Pfam" id="PF09751">
    <property type="entry name" value="Es2"/>
    <property type="match status" value="1"/>
</dbReference>
<evidence type="ECO:0000256" key="1">
    <source>
        <dbReference type="ARBA" id="ARBA00004123"/>
    </source>
</evidence>